<dbReference type="EMBL" id="JPKZ01002434">
    <property type="protein sequence ID" value="KHN76757.1"/>
    <property type="molecule type" value="Genomic_DNA"/>
</dbReference>
<evidence type="ECO:0000313" key="2">
    <source>
        <dbReference type="Proteomes" id="UP000031036"/>
    </source>
</evidence>
<sequence length="156" mass="18582">MRHRYDMDTIPTRSPCDVEAMPIPNPYDTDTISIRQAYVDSTDRNKTDAIAVRFECHTHAMLIRYPYGAKTIVARHDTDTMPIRRRIYSIFGSLRTLQNQHFHIIRNLLWRNQRMLKLNKWTSTDLERLKNIEKFHAPAILRESSCQIRTTPNWRL</sequence>
<dbReference type="AlphaFoldDB" id="A0A0B2V5P0"/>
<reference evidence="1 2" key="1">
    <citation type="submission" date="2014-11" db="EMBL/GenBank/DDBJ databases">
        <title>Genetic blueprint of the zoonotic pathogen Toxocara canis.</title>
        <authorList>
            <person name="Zhu X.-Q."/>
            <person name="Korhonen P.K."/>
            <person name="Cai H."/>
            <person name="Young N.D."/>
            <person name="Nejsum P."/>
            <person name="von Samson-Himmelstjerna G."/>
            <person name="Boag P.R."/>
            <person name="Tan P."/>
            <person name="Li Q."/>
            <person name="Min J."/>
            <person name="Yang Y."/>
            <person name="Wang X."/>
            <person name="Fang X."/>
            <person name="Hall R.S."/>
            <person name="Hofmann A."/>
            <person name="Sternberg P.W."/>
            <person name="Jex A.R."/>
            <person name="Gasser R.B."/>
        </authorList>
    </citation>
    <scope>NUCLEOTIDE SEQUENCE [LARGE SCALE GENOMIC DNA]</scope>
    <source>
        <strain evidence="1">PN_DK_2014</strain>
    </source>
</reference>
<protein>
    <submittedName>
        <fullName evidence="1">Uncharacterized protein</fullName>
    </submittedName>
</protein>
<proteinExistence type="predicted"/>
<keyword evidence="2" id="KW-1185">Reference proteome</keyword>
<comment type="caution">
    <text evidence="1">The sequence shown here is derived from an EMBL/GenBank/DDBJ whole genome shotgun (WGS) entry which is preliminary data.</text>
</comment>
<dbReference type="Proteomes" id="UP000031036">
    <property type="component" value="Unassembled WGS sequence"/>
</dbReference>
<gene>
    <name evidence="1" type="ORF">Tcan_00273</name>
</gene>
<accession>A0A0B2V5P0</accession>
<organism evidence="1 2">
    <name type="scientific">Toxocara canis</name>
    <name type="common">Canine roundworm</name>
    <dbReference type="NCBI Taxonomy" id="6265"/>
    <lineage>
        <taxon>Eukaryota</taxon>
        <taxon>Metazoa</taxon>
        <taxon>Ecdysozoa</taxon>
        <taxon>Nematoda</taxon>
        <taxon>Chromadorea</taxon>
        <taxon>Rhabditida</taxon>
        <taxon>Spirurina</taxon>
        <taxon>Ascaridomorpha</taxon>
        <taxon>Ascaridoidea</taxon>
        <taxon>Toxocaridae</taxon>
        <taxon>Toxocara</taxon>
    </lineage>
</organism>
<evidence type="ECO:0000313" key="1">
    <source>
        <dbReference type="EMBL" id="KHN76757.1"/>
    </source>
</evidence>
<name>A0A0B2V5P0_TOXCA</name>